<keyword evidence="2" id="KW-0812">Transmembrane</keyword>
<evidence type="ECO:0000313" key="3">
    <source>
        <dbReference type="Proteomes" id="UP000887574"/>
    </source>
</evidence>
<dbReference type="Gene3D" id="3.40.50.360">
    <property type="match status" value="1"/>
</dbReference>
<keyword evidence="2" id="KW-1133">Transmembrane helix</keyword>
<organism evidence="3 4">
    <name type="scientific">Ditylenchus dipsaci</name>
    <dbReference type="NCBI Taxonomy" id="166011"/>
    <lineage>
        <taxon>Eukaryota</taxon>
        <taxon>Metazoa</taxon>
        <taxon>Ecdysozoa</taxon>
        <taxon>Nematoda</taxon>
        <taxon>Chromadorea</taxon>
        <taxon>Rhabditida</taxon>
        <taxon>Tylenchina</taxon>
        <taxon>Tylenchomorpha</taxon>
        <taxon>Sphaerularioidea</taxon>
        <taxon>Anguinidae</taxon>
        <taxon>Anguininae</taxon>
        <taxon>Ditylenchus</taxon>
    </lineage>
</organism>
<dbReference type="WBParaSite" id="jg19583">
    <property type="protein sequence ID" value="jg19583"/>
    <property type="gene ID" value="jg19583"/>
</dbReference>
<keyword evidence="3" id="KW-1185">Reference proteome</keyword>
<proteinExistence type="predicted"/>
<protein>
    <submittedName>
        <fullName evidence="4">Uncharacterized protein</fullName>
    </submittedName>
</protein>
<reference evidence="4" key="1">
    <citation type="submission" date="2022-11" db="UniProtKB">
        <authorList>
            <consortium name="WormBaseParasite"/>
        </authorList>
    </citation>
    <scope>IDENTIFICATION</scope>
</reference>
<evidence type="ECO:0000256" key="2">
    <source>
        <dbReference type="SAM" id="Phobius"/>
    </source>
</evidence>
<feature type="region of interest" description="Disordered" evidence="1">
    <location>
        <begin position="303"/>
        <end position="327"/>
    </location>
</feature>
<name>A0A915DG93_9BILA</name>
<dbReference type="InterPro" id="IPR029039">
    <property type="entry name" value="Flavoprotein-like_sf"/>
</dbReference>
<dbReference type="SUPFAM" id="SSF52218">
    <property type="entry name" value="Flavoproteins"/>
    <property type="match status" value="1"/>
</dbReference>
<evidence type="ECO:0000313" key="4">
    <source>
        <dbReference type="WBParaSite" id="jg19583"/>
    </source>
</evidence>
<accession>A0A915DG93</accession>
<feature type="compositionally biased region" description="Acidic residues" evidence="1">
    <location>
        <begin position="316"/>
        <end position="327"/>
    </location>
</feature>
<sequence length="327" mass="37126">MCVYLALPAKRPLEDVRESRAFKLLNCAASLLVVHSKHHFSHSWLPKLVPNFITLKFSRFSTAEMVPPQSGFKREPNAAAQLSAVQKVVRYAEKDDLLLYITAIFGIIMPALMYFFYRTVHSRFHDYNSKRKKAKKMEKQEQKKTRSITYQLAEHFDQFDPIVCNLTGADVVRKLKSASKVALLFVITIGEKGNVPESLTCFLDWLDEIRYEHRQKNFLRNVSYAAFGMLSAENSSSADSVSVEQFNKVASSLNVRMKALQGIAISDPCFVANSNELEHKINAFAEEMTLKLKQFQYGAFDNEINQPSKQIPENDSSTDNESDSTTG</sequence>
<evidence type="ECO:0000256" key="1">
    <source>
        <dbReference type="SAM" id="MobiDB-lite"/>
    </source>
</evidence>
<feature type="transmembrane region" description="Helical" evidence="2">
    <location>
        <begin position="97"/>
        <end position="117"/>
    </location>
</feature>
<keyword evidence="2" id="KW-0472">Membrane</keyword>
<dbReference type="AlphaFoldDB" id="A0A915DG93"/>
<dbReference type="Proteomes" id="UP000887574">
    <property type="component" value="Unplaced"/>
</dbReference>